<evidence type="ECO:0000256" key="1">
    <source>
        <dbReference type="ARBA" id="ARBA00022801"/>
    </source>
</evidence>
<dbReference type="PANTHER" id="PTHR48081">
    <property type="entry name" value="AB HYDROLASE SUPERFAMILY PROTEIN C4A8.06C"/>
    <property type="match status" value="1"/>
</dbReference>
<name>A0A5C8ZK63_9ACTN</name>
<dbReference type="AlphaFoldDB" id="A0A5C8ZK63"/>
<dbReference type="OrthoDB" id="3206739at2"/>
<accession>A0A5C8ZK63</accession>
<evidence type="ECO:0000313" key="3">
    <source>
        <dbReference type="EMBL" id="TXR57230.1"/>
    </source>
</evidence>
<dbReference type="InterPro" id="IPR029058">
    <property type="entry name" value="AB_hydrolase_fold"/>
</dbReference>
<evidence type="ECO:0000259" key="2">
    <source>
        <dbReference type="Pfam" id="PF07859"/>
    </source>
</evidence>
<dbReference type="Pfam" id="PF07859">
    <property type="entry name" value="Abhydrolase_3"/>
    <property type="match status" value="1"/>
</dbReference>
<comment type="caution">
    <text evidence="3">The sequence shown here is derived from an EMBL/GenBank/DDBJ whole genome shotgun (WGS) entry which is preliminary data.</text>
</comment>
<reference evidence="3 4" key="1">
    <citation type="submission" date="2019-07" db="EMBL/GenBank/DDBJ databases">
        <title>Quadrisphaera sp. strain DD2A genome sequencing and assembly.</title>
        <authorList>
            <person name="Kim I."/>
        </authorList>
    </citation>
    <scope>NUCLEOTIDE SEQUENCE [LARGE SCALE GENOMIC DNA]</scope>
    <source>
        <strain evidence="3 4">DD2A</strain>
    </source>
</reference>
<keyword evidence="4" id="KW-1185">Reference proteome</keyword>
<dbReference type="Proteomes" id="UP000321234">
    <property type="component" value="Unassembled WGS sequence"/>
</dbReference>
<keyword evidence="1 3" id="KW-0378">Hydrolase</keyword>
<dbReference type="InterPro" id="IPR013094">
    <property type="entry name" value="AB_hydrolase_3"/>
</dbReference>
<feature type="domain" description="Alpha/beta hydrolase fold-3" evidence="2">
    <location>
        <begin position="51"/>
        <end position="258"/>
    </location>
</feature>
<dbReference type="EMBL" id="VKAC01000003">
    <property type="protein sequence ID" value="TXR57230.1"/>
    <property type="molecule type" value="Genomic_DNA"/>
</dbReference>
<dbReference type="Gene3D" id="3.40.50.1820">
    <property type="entry name" value="alpha/beta hydrolase"/>
    <property type="match status" value="1"/>
</dbReference>
<dbReference type="SUPFAM" id="SSF53474">
    <property type="entry name" value="alpha/beta-Hydrolases"/>
    <property type="match status" value="1"/>
</dbReference>
<sequence>MRRSYASPPLEESLAGRSVVSEDVTVEGHGGTPITVSVLRDPRRSGPRPGVLYAHSGGMVFGDRFSGLDMVFDWVERLGLVVVTPEYRLAPEHPDPVPREDCYAALVWMAQQAEQLGVRPDRLVVGGASAGGGLAAGLALAARDRGGPALVGQLLDCPMLDDRGLTPSTRAFDGVGVWDRTSNETGWRALLGDAVGGPDVPPLAAPARASDLRGLPPAFLSVGEAEIFRDEAVAYASGLWAAGVDAELHVWPGGFHAFDIFAPHTALARSLVAVRTAWLERLLED</sequence>
<organism evidence="3 4">
    <name type="scientific">Quadrisphaera setariae</name>
    <dbReference type="NCBI Taxonomy" id="2593304"/>
    <lineage>
        <taxon>Bacteria</taxon>
        <taxon>Bacillati</taxon>
        <taxon>Actinomycetota</taxon>
        <taxon>Actinomycetes</taxon>
        <taxon>Kineosporiales</taxon>
        <taxon>Kineosporiaceae</taxon>
        <taxon>Quadrisphaera</taxon>
    </lineage>
</organism>
<dbReference type="PANTHER" id="PTHR48081:SF8">
    <property type="entry name" value="ALPHA_BETA HYDROLASE FOLD-3 DOMAIN-CONTAINING PROTEIN-RELATED"/>
    <property type="match status" value="1"/>
</dbReference>
<dbReference type="InterPro" id="IPR050300">
    <property type="entry name" value="GDXG_lipolytic_enzyme"/>
</dbReference>
<protein>
    <submittedName>
        <fullName evidence="3">Alpha/beta hydrolase</fullName>
    </submittedName>
</protein>
<dbReference type="GO" id="GO:0016787">
    <property type="term" value="F:hydrolase activity"/>
    <property type="evidence" value="ECO:0007669"/>
    <property type="project" value="UniProtKB-KW"/>
</dbReference>
<gene>
    <name evidence="3" type="ORF">FMM08_05765</name>
</gene>
<evidence type="ECO:0000313" key="4">
    <source>
        <dbReference type="Proteomes" id="UP000321234"/>
    </source>
</evidence>
<proteinExistence type="predicted"/>